<dbReference type="EMBL" id="BARU01000637">
    <property type="protein sequence ID" value="GAH23179.1"/>
    <property type="molecule type" value="Genomic_DNA"/>
</dbReference>
<name>X1F1C1_9ZZZZ</name>
<evidence type="ECO:0000313" key="1">
    <source>
        <dbReference type="EMBL" id="GAH23179.1"/>
    </source>
</evidence>
<comment type="caution">
    <text evidence="1">The sequence shown here is derived from an EMBL/GenBank/DDBJ whole genome shotgun (WGS) entry which is preliminary data.</text>
</comment>
<dbReference type="PANTHER" id="PTHR41368:SF1">
    <property type="entry name" value="PROTEIN YGHO"/>
    <property type="match status" value="1"/>
</dbReference>
<dbReference type="InterPro" id="IPR039968">
    <property type="entry name" value="BcerS-like"/>
</dbReference>
<dbReference type="PANTHER" id="PTHR41368">
    <property type="entry name" value="PROTEIN YGHO"/>
    <property type="match status" value="1"/>
</dbReference>
<organism evidence="1">
    <name type="scientific">marine sediment metagenome</name>
    <dbReference type="NCBI Taxonomy" id="412755"/>
    <lineage>
        <taxon>unclassified sequences</taxon>
        <taxon>metagenomes</taxon>
        <taxon>ecological metagenomes</taxon>
    </lineage>
</organism>
<gene>
    <name evidence="1" type="ORF">S03H2_02011</name>
</gene>
<accession>X1F1C1</accession>
<reference evidence="1" key="1">
    <citation type="journal article" date="2014" name="Front. Microbiol.">
        <title>High frequency of phylogenetically diverse reductive dehalogenase-homologous genes in deep subseafloor sedimentary metagenomes.</title>
        <authorList>
            <person name="Kawai M."/>
            <person name="Futagami T."/>
            <person name="Toyoda A."/>
            <person name="Takaki Y."/>
            <person name="Nishi S."/>
            <person name="Hori S."/>
            <person name="Arai W."/>
            <person name="Tsubouchi T."/>
            <person name="Morono Y."/>
            <person name="Uchiyama I."/>
            <person name="Ito T."/>
            <person name="Fujiyama A."/>
            <person name="Inagaki F."/>
            <person name="Takami H."/>
        </authorList>
    </citation>
    <scope>NUCLEOTIDE SEQUENCE</scope>
    <source>
        <strain evidence="1">Expedition CK06-06</strain>
    </source>
</reference>
<proteinExistence type="predicted"/>
<sequence>MFEKYRKLGISAIMHYETSKKLLSKGYKGAEMSWILENNVMTNREIQAMGGKIYKTYRIYDYKLY</sequence>
<dbReference type="AlphaFoldDB" id="X1F1C1"/>
<evidence type="ECO:0008006" key="2">
    <source>
        <dbReference type="Google" id="ProtNLM"/>
    </source>
</evidence>
<protein>
    <recommendedName>
        <fullName evidence="2">N-acetyltransferase domain-containing protein</fullName>
    </recommendedName>
</protein>